<feature type="compositionally biased region" description="Low complexity" evidence="1">
    <location>
        <begin position="253"/>
        <end position="269"/>
    </location>
</feature>
<protein>
    <submittedName>
        <fullName evidence="2">Zinc-finger double domain protein</fullName>
    </submittedName>
</protein>
<keyword evidence="2" id="KW-0479">Metal-binding</keyword>
<evidence type="ECO:0000256" key="1">
    <source>
        <dbReference type="SAM" id="MobiDB-lite"/>
    </source>
</evidence>
<accession>A0A8S5PQ11</accession>
<organism evidence="2">
    <name type="scientific">Myoviridae sp. ctwwN25</name>
    <dbReference type="NCBI Taxonomy" id="2825209"/>
    <lineage>
        <taxon>Viruses</taxon>
        <taxon>Duplodnaviria</taxon>
        <taxon>Heunggongvirae</taxon>
        <taxon>Uroviricota</taxon>
        <taxon>Caudoviricetes</taxon>
    </lineage>
</organism>
<feature type="region of interest" description="Disordered" evidence="1">
    <location>
        <begin position="252"/>
        <end position="289"/>
    </location>
</feature>
<name>A0A8S5PQ11_9CAUD</name>
<keyword evidence="2" id="KW-0863">Zinc-finger</keyword>
<sequence>MNYPYQNQMPTNPYVNNGYPTYAGPQYGVGINQIPKARYTQPLTPEQINQLRSRGGAFKIEVTEEDLLRAACTHKENGHPTLVVEGQNPDTGNDILHCTICGETFEMVDYNRAEVEKAVKLIEDLLQTSKALYLDIPEQLATQYYQMIPLLKMFPELYERAQKNFSMYENALGYQPNNVVAGTNGFAMMNSMLSNPYAAAGGYNMYGQQPMGYPQPMPQQQMMQQPMGYAQPQPVVMPYAQPMGNPYGNPFMTGAPQQVAPQAPTAGVVPPAPAADQSAEVTQQKQFNV</sequence>
<evidence type="ECO:0000313" key="2">
    <source>
        <dbReference type="EMBL" id="DAE08587.1"/>
    </source>
</evidence>
<reference evidence="2" key="1">
    <citation type="journal article" date="2021" name="Proc. Natl. Acad. Sci. U.S.A.">
        <title>A Catalog of Tens of Thousands of Viruses from Human Metagenomes Reveals Hidden Associations with Chronic Diseases.</title>
        <authorList>
            <person name="Tisza M.J."/>
            <person name="Buck C.B."/>
        </authorList>
    </citation>
    <scope>NUCLEOTIDE SEQUENCE</scope>
    <source>
        <strain evidence="2">CtwwN25</strain>
    </source>
</reference>
<feature type="compositionally biased region" description="Polar residues" evidence="1">
    <location>
        <begin position="279"/>
        <end position="289"/>
    </location>
</feature>
<dbReference type="GO" id="GO:0008270">
    <property type="term" value="F:zinc ion binding"/>
    <property type="evidence" value="ECO:0007669"/>
    <property type="project" value="UniProtKB-KW"/>
</dbReference>
<keyword evidence="2" id="KW-0862">Zinc</keyword>
<dbReference type="EMBL" id="BK015472">
    <property type="protein sequence ID" value="DAE08587.1"/>
    <property type="molecule type" value="Genomic_DNA"/>
</dbReference>
<proteinExistence type="predicted"/>